<evidence type="ECO:0000313" key="2">
    <source>
        <dbReference type="EMBL" id="KAK9983174.1"/>
    </source>
</evidence>
<name>A0AAW2BDZ6_9ROSI</name>
<comment type="caution">
    <text evidence="2">The sequence shown here is derived from an EMBL/GenBank/DDBJ whole genome shotgun (WGS) entry which is preliminary data.</text>
</comment>
<organism evidence="2 3">
    <name type="scientific">Lithocarpus litseifolius</name>
    <dbReference type="NCBI Taxonomy" id="425828"/>
    <lineage>
        <taxon>Eukaryota</taxon>
        <taxon>Viridiplantae</taxon>
        <taxon>Streptophyta</taxon>
        <taxon>Embryophyta</taxon>
        <taxon>Tracheophyta</taxon>
        <taxon>Spermatophyta</taxon>
        <taxon>Magnoliopsida</taxon>
        <taxon>eudicotyledons</taxon>
        <taxon>Gunneridae</taxon>
        <taxon>Pentapetalae</taxon>
        <taxon>rosids</taxon>
        <taxon>fabids</taxon>
        <taxon>Fagales</taxon>
        <taxon>Fagaceae</taxon>
        <taxon>Lithocarpus</taxon>
    </lineage>
</organism>
<dbReference type="InterPro" id="IPR026960">
    <property type="entry name" value="RVT-Znf"/>
</dbReference>
<evidence type="ECO:0000259" key="1">
    <source>
        <dbReference type="Pfam" id="PF13966"/>
    </source>
</evidence>
<dbReference type="PANTHER" id="PTHR37767">
    <property type="entry name" value="HYDROXYPROLINE-RICH GLYCOPROTEIN FAMILY PROTEIN"/>
    <property type="match status" value="1"/>
</dbReference>
<accession>A0AAW2BDZ6</accession>
<evidence type="ECO:0000313" key="3">
    <source>
        <dbReference type="Proteomes" id="UP001459277"/>
    </source>
</evidence>
<reference evidence="2 3" key="1">
    <citation type="submission" date="2024-01" db="EMBL/GenBank/DDBJ databases">
        <title>A telomere-to-telomere, gap-free genome of sweet tea (Lithocarpus litseifolius).</title>
        <authorList>
            <person name="Zhou J."/>
        </authorList>
    </citation>
    <scope>NUCLEOTIDE SEQUENCE [LARGE SCALE GENOMIC DNA]</scope>
    <source>
        <strain evidence="2">Zhou-2022a</strain>
        <tissue evidence="2">Leaf</tissue>
    </source>
</reference>
<dbReference type="AlphaFoldDB" id="A0AAW2BDZ6"/>
<dbReference type="Proteomes" id="UP001459277">
    <property type="component" value="Unassembled WGS sequence"/>
</dbReference>
<dbReference type="Pfam" id="PF13966">
    <property type="entry name" value="zf-RVT"/>
    <property type="match status" value="1"/>
</dbReference>
<dbReference type="PANTHER" id="PTHR37767:SF1">
    <property type="entry name" value="HYDROXYPROLINE-RICH GLYCOPROTEIN FAMILY PROTEIN"/>
    <property type="match status" value="1"/>
</dbReference>
<proteinExistence type="predicted"/>
<keyword evidence="3" id="KW-1185">Reference proteome</keyword>
<protein>
    <recommendedName>
        <fullName evidence="1">Reverse transcriptase zinc-binding domain-containing protein</fullName>
    </recommendedName>
</protein>
<gene>
    <name evidence="2" type="ORF">SO802_032699</name>
</gene>
<dbReference type="Pfam" id="PF05097">
    <property type="entry name" value="DUF688"/>
    <property type="match status" value="1"/>
</dbReference>
<sequence length="541" mass="60005">MATRPMLQEGHLPFLLSHLIRRSAYRLLASNASVNNPSSSNPGPQKSFWRGLWKLRVPAKVKHFAWRACNEALPTMVNLARRQVVNSDLCSSCNSVPEDVVHAVWSCNAVAGVTEDYRAAIFILAAWSLCNRRNAVRLNRPTHPLDQTLSVAGGLLQEYINAQPNLPTPDQLPITHQWRPPDHPRFKANFDGAMFSYINAAEIGEVRKSLAKNTAGSPRLSLYPSRERLPQLTRWHRSNTKMVEKELIENSNTKQLRQPPSVPFLWEVRPGIPKRDWKPEASSVKPVPKPPVKLVASVPFLWEEKPGKPLPSFSQPPQDSVPLTPPANLISFPSPSVYSHSYSDDSFEADVKTFGFETDDTFSSPPSLLANCLVSVTAISTAVPVEKISAEEYISDELEAPSSPASETDSSASSYATGTASLVGAPFLECLFPLLPPTSGFLNKVGCLENDCQAPLEPKSKHNDRQSNSSVLVRKAPTLGELIMMSRRRSLQRKAAQMRKQNLSMDLMKNRAFGCCIFKSGSKMMEGLHRKGMHLPRLKLT</sequence>
<feature type="domain" description="Reverse transcriptase zinc-binding" evidence="1">
    <location>
        <begin position="44"/>
        <end position="110"/>
    </location>
</feature>
<dbReference type="EMBL" id="JAZDWU010000012">
    <property type="protein sequence ID" value="KAK9983174.1"/>
    <property type="molecule type" value="Genomic_DNA"/>
</dbReference>
<dbReference type="InterPro" id="IPR007789">
    <property type="entry name" value="DUF688"/>
</dbReference>